<reference evidence="1" key="1">
    <citation type="submission" date="2005-08" db="EMBL/GenBank/DDBJ databases">
        <title>Complete sequence of Dechloromonas aromatica RCB.</title>
        <authorList>
            <person name="Salinero K.K."/>
            <person name="Copeland A."/>
            <person name="Lucas S."/>
            <person name="Lapidus A."/>
            <person name="Barry K."/>
            <person name="Detter J.C."/>
            <person name="Glavina T."/>
            <person name="Hammon N."/>
            <person name="Israni S."/>
            <person name="Pitluck S."/>
            <person name="Di Bartolo G."/>
            <person name="Trong S."/>
            <person name="Schmutz J."/>
            <person name="Larimer F."/>
            <person name="Land M."/>
            <person name="Ivanova N."/>
            <person name="Richardson P."/>
        </authorList>
    </citation>
    <scope>NUCLEOTIDE SEQUENCE</scope>
    <source>
        <strain evidence="1">RCB</strain>
    </source>
</reference>
<sequence>MKNDDWRLDWVKQKCTLALHIGSSFPEAGYGEAALIICAVLSAMSAELWPGNDRIDRSRFCELLIRYSDRIYGADTISVPLLIQFLNNNERAGEATKLEQLIKHRESPLVVTGDEVDVSEAQVIEVCPALRIEEARRFSYANLLYREVRSSYAHEYWPGTSSCQWPMTSKQGAHVSYVNRLVDEKERLTQIRLIHFHIEWLAALAISIAENLSGKPTPVSRPNQWWIAGGG</sequence>
<name>Q47CM0_DECAR</name>
<dbReference type="KEGG" id="dar:Daro_2681"/>
<organism evidence="1">
    <name type="scientific">Dechloromonas aromatica (strain RCB)</name>
    <dbReference type="NCBI Taxonomy" id="159087"/>
    <lineage>
        <taxon>Bacteria</taxon>
        <taxon>Pseudomonadati</taxon>
        <taxon>Pseudomonadota</taxon>
        <taxon>Betaproteobacteria</taxon>
        <taxon>Rhodocyclales</taxon>
        <taxon>Azonexaceae</taxon>
        <taxon>Dechloromonas</taxon>
    </lineage>
</organism>
<evidence type="ECO:0000313" key="1">
    <source>
        <dbReference type="EMBL" id="AAZ47411.1"/>
    </source>
</evidence>
<proteinExistence type="predicted"/>
<accession>Q47CM0</accession>
<dbReference type="OrthoDB" id="9832675at2"/>
<dbReference type="EMBL" id="CP000089">
    <property type="protein sequence ID" value="AAZ47411.1"/>
    <property type="molecule type" value="Genomic_DNA"/>
</dbReference>
<dbReference type="HOGENOM" id="CLU_1198197_0_0_4"/>
<dbReference type="AlphaFoldDB" id="Q47CM0"/>
<protein>
    <submittedName>
        <fullName evidence="1">Uncharacterized protein</fullName>
    </submittedName>
</protein>
<gene>
    <name evidence="1" type="ordered locus">Daro_2681</name>
</gene>